<gene>
    <name evidence="2" type="ORF">sscle_02g018020</name>
</gene>
<evidence type="ECO:0000313" key="2">
    <source>
        <dbReference type="EMBL" id="APA07032.1"/>
    </source>
</evidence>
<dbReference type="AlphaFoldDB" id="A0A1D9PWV7"/>
<accession>A0A1D9PWV7</accession>
<dbReference type="OMA" id="FEVPACE"/>
<sequence>MKTPSSIDAVAKETIKLSKSQGAFEVPACEFYRQVMIHPYISITLLIFYYRKTGLFRGNRLVVSLASSKSTTSGVTRTVSEELLSYYSDVIEEKIKSPPVTSDSDEQVKTMSLDEWDVETFNMALQWMYSGNVIISKSSKSFDQVRSYIQFFKIVKALKLDGSLEMVKQNLKNALIAATEKEDDEDEDAFTCNSTFKEVLKDAFANPVDESVRELLASFLVEPYAKHLLTADTANVKSTAKTFKDLFNEVDGLELRVLRFVASLLNDMALGKPDSGGFSRLSMHCPLTGKKFATGSVFKRAIVGAK</sequence>
<feature type="domain" description="BTB" evidence="1">
    <location>
        <begin position="83"/>
        <end position="157"/>
    </location>
</feature>
<dbReference type="VEuPathDB" id="FungiDB:sscle_02g018020"/>
<organism evidence="2 3">
    <name type="scientific">Sclerotinia sclerotiorum (strain ATCC 18683 / 1980 / Ss-1)</name>
    <name type="common">White mold</name>
    <name type="synonym">Whetzelinia sclerotiorum</name>
    <dbReference type="NCBI Taxonomy" id="665079"/>
    <lineage>
        <taxon>Eukaryota</taxon>
        <taxon>Fungi</taxon>
        <taxon>Dikarya</taxon>
        <taxon>Ascomycota</taxon>
        <taxon>Pezizomycotina</taxon>
        <taxon>Leotiomycetes</taxon>
        <taxon>Helotiales</taxon>
        <taxon>Sclerotiniaceae</taxon>
        <taxon>Sclerotinia</taxon>
    </lineage>
</organism>
<name>A0A1D9PWV7_SCLS1</name>
<dbReference type="InterPro" id="IPR000210">
    <property type="entry name" value="BTB/POZ_dom"/>
</dbReference>
<dbReference type="Proteomes" id="UP000177798">
    <property type="component" value="Chromosome 2"/>
</dbReference>
<reference evidence="3" key="1">
    <citation type="journal article" date="2017" name="Genome Biol. Evol.">
        <title>The complete genome sequence of the phytopathogenic fungus Sclerotinia sclerotiorum reveals insights into the genome architecture of broad host range pathogens.</title>
        <authorList>
            <person name="Derbyshire M."/>
            <person name="Denton-Giles M."/>
            <person name="Hegedus D."/>
            <person name="Seifbarghy S."/>
            <person name="Rollins J."/>
            <person name="van Kan J."/>
            <person name="Seidl M.F."/>
            <person name="Faino L."/>
            <person name="Mbengue M."/>
            <person name="Navaud O."/>
            <person name="Raffaele S."/>
            <person name="Hammond-Kosack K."/>
            <person name="Heard S."/>
            <person name="Oliver R."/>
        </authorList>
    </citation>
    <scope>NUCLEOTIDE SEQUENCE [LARGE SCALE GENOMIC DNA]</scope>
    <source>
        <strain evidence="3">ATCC 18683 / 1980 / Ss-1</strain>
    </source>
</reference>
<dbReference type="OrthoDB" id="3542049at2759"/>
<evidence type="ECO:0000259" key="1">
    <source>
        <dbReference type="Pfam" id="PF00651"/>
    </source>
</evidence>
<dbReference type="KEGG" id="ssl:SS1G_04280"/>
<protein>
    <recommendedName>
        <fullName evidence="1">BTB domain-containing protein</fullName>
    </recommendedName>
</protein>
<proteinExistence type="predicted"/>
<dbReference type="EMBL" id="CP017815">
    <property type="protein sequence ID" value="APA07032.1"/>
    <property type="molecule type" value="Genomic_DNA"/>
</dbReference>
<dbReference type="Pfam" id="PF00651">
    <property type="entry name" value="BTB"/>
    <property type="match status" value="1"/>
</dbReference>
<dbReference type="RefSeq" id="XP_001594473.1">
    <property type="nucleotide sequence ID" value="XM_001594423.1"/>
</dbReference>
<evidence type="ECO:0000313" key="3">
    <source>
        <dbReference type="Proteomes" id="UP000177798"/>
    </source>
</evidence>